<evidence type="ECO:0000313" key="1">
    <source>
        <dbReference type="EMBL" id="MCE5166977.1"/>
    </source>
</evidence>
<dbReference type="PANTHER" id="PTHR47945">
    <property type="entry name" value="CYTOCHROME P450 84A1-RELATED"/>
    <property type="match status" value="1"/>
</dbReference>
<organism evidence="1 2">
    <name type="scientific">Datura stramonium</name>
    <name type="common">Jimsonweed</name>
    <name type="synonym">Common thornapple</name>
    <dbReference type="NCBI Taxonomy" id="4076"/>
    <lineage>
        <taxon>Eukaryota</taxon>
        <taxon>Viridiplantae</taxon>
        <taxon>Streptophyta</taxon>
        <taxon>Embryophyta</taxon>
        <taxon>Tracheophyta</taxon>
        <taxon>Spermatophyta</taxon>
        <taxon>Magnoliopsida</taxon>
        <taxon>eudicotyledons</taxon>
        <taxon>Gunneridae</taxon>
        <taxon>Pentapetalae</taxon>
        <taxon>asterids</taxon>
        <taxon>lamiids</taxon>
        <taxon>Solanales</taxon>
        <taxon>Solanaceae</taxon>
        <taxon>Solanoideae</taxon>
        <taxon>Datureae</taxon>
        <taxon>Datura</taxon>
    </lineage>
</organism>
<dbReference type="EMBL" id="JACEIK010040848">
    <property type="protein sequence ID" value="MCE5166977.1"/>
    <property type="molecule type" value="Genomic_DNA"/>
</dbReference>
<dbReference type="InterPro" id="IPR053062">
    <property type="entry name" value="CYP450_84A"/>
</dbReference>
<dbReference type="Proteomes" id="UP000823775">
    <property type="component" value="Unassembled WGS sequence"/>
</dbReference>
<keyword evidence="2" id="KW-1185">Reference proteome</keyword>
<sequence length="118" mass="13094">DVMFGGTETVASAAVEWAMAELIEAQEDLKGYAVGLYVLEMTLANLLHCFNWELPDGMKPSEVDMDDVFGLTVPNYLRYVLYGMKPSEVDMDDVFGLTVPKATRLVAVPTPRLLCPLY</sequence>
<dbReference type="PANTHER" id="PTHR47945:SF5">
    <property type="entry name" value="CYTOCHROME P450 84A1-RELATED"/>
    <property type="match status" value="1"/>
</dbReference>
<protein>
    <submittedName>
        <fullName evidence="1">Cytochrome P450</fullName>
    </submittedName>
</protein>
<gene>
    <name evidence="1" type="primary">FAH1_4</name>
    <name evidence="1" type="ORF">HAX54_032117</name>
</gene>
<name>A0ABS8Y7H5_DATST</name>
<evidence type="ECO:0000313" key="2">
    <source>
        <dbReference type="Proteomes" id="UP000823775"/>
    </source>
</evidence>
<comment type="caution">
    <text evidence="1">The sequence shown here is derived from an EMBL/GenBank/DDBJ whole genome shotgun (WGS) entry which is preliminary data.</text>
</comment>
<feature type="non-terminal residue" evidence="1">
    <location>
        <position position="1"/>
    </location>
</feature>
<accession>A0ABS8Y7H5</accession>
<reference evidence="1 2" key="1">
    <citation type="journal article" date="2021" name="BMC Genomics">
        <title>Datura genome reveals duplications of psychoactive alkaloid biosynthetic genes and high mutation rate following tissue culture.</title>
        <authorList>
            <person name="Rajewski A."/>
            <person name="Carter-House D."/>
            <person name="Stajich J."/>
            <person name="Litt A."/>
        </authorList>
    </citation>
    <scope>NUCLEOTIDE SEQUENCE [LARGE SCALE GENOMIC DNA]</scope>
    <source>
        <strain evidence="1">AR-01</strain>
    </source>
</reference>
<proteinExistence type="predicted"/>